<dbReference type="GO" id="GO:0140098">
    <property type="term" value="F:catalytic activity, acting on RNA"/>
    <property type="evidence" value="ECO:0007669"/>
    <property type="project" value="UniProtKB-ARBA"/>
</dbReference>
<dbReference type="EMBL" id="LWQU01000164">
    <property type="protein sequence ID" value="OAN47736.1"/>
    <property type="molecule type" value="Genomic_DNA"/>
</dbReference>
<dbReference type="Gene3D" id="3.30.2350.10">
    <property type="entry name" value="Pseudouridine synthase"/>
    <property type="match status" value="1"/>
</dbReference>
<dbReference type="PROSITE" id="PS01129">
    <property type="entry name" value="PSI_RLU"/>
    <property type="match status" value="1"/>
</dbReference>
<dbReference type="AlphaFoldDB" id="A0A178MGH5"/>
<dbReference type="Pfam" id="PF00849">
    <property type="entry name" value="PseudoU_synth_2"/>
    <property type="match status" value="1"/>
</dbReference>
<dbReference type="GO" id="GO:0003723">
    <property type="term" value="F:RNA binding"/>
    <property type="evidence" value="ECO:0007669"/>
    <property type="project" value="InterPro"/>
</dbReference>
<name>A0A178MGH5_9PROT</name>
<evidence type="ECO:0000313" key="5">
    <source>
        <dbReference type="Proteomes" id="UP000078543"/>
    </source>
</evidence>
<evidence type="ECO:0000256" key="1">
    <source>
        <dbReference type="ARBA" id="ARBA00010876"/>
    </source>
</evidence>
<keyword evidence="5" id="KW-1185">Reference proteome</keyword>
<accession>A0A178MGH5</accession>
<dbReference type="GO" id="GO:0009982">
    <property type="term" value="F:pseudouridine synthase activity"/>
    <property type="evidence" value="ECO:0007669"/>
    <property type="project" value="InterPro"/>
</dbReference>
<dbReference type="PANTHER" id="PTHR21600:SF44">
    <property type="entry name" value="RIBOSOMAL LARGE SUBUNIT PSEUDOURIDINE SYNTHASE D"/>
    <property type="match status" value="1"/>
</dbReference>
<dbReference type="InterPro" id="IPR050188">
    <property type="entry name" value="RluA_PseudoU_synthase"/>
</dbReference>
<comment type="caution">
    <text evidence="4">The sequence shown here is derived from an EMBL/GenBank/DDBJ whole genome shotgun (WGS) entry which is preliminary data.</text>
</comment>
<feature type="domain" description="Pseudouridine synthase RsuA/RluA-like" evidence="3">
    <location>
        <begin position="16"/>
        <end position="164"/>
    </location>
</feature>
<dbReference type="PANTHER" id="PTHR21600">
    <property type="entry name" value="MITOCHONDRIAL RNA PSEUDOURIDINE SYNTHASE"/>
    <property type="match status" value="1"/>
</dbReference>
<dbReference type="InterPro" id="IPR006224">
    <property type="entry name" value="PsdUridine_synth_RluA-like_CS"/>
</dbReference>
<organism evidence="4 5">
    <name type="scientific">Magnetospirillum moscoviense</name>
    <dbReference type="NCBI Taxonomy" id="1437059"/>
    <lineage>
        <taxon>Bacteria</taxon>
        <taxon>Pseudomonadati</taxon>
        <taxon>Pseudomonadota</taxon>
        <taxon>Alphaproteobacteria</taxon>
        <taxon>Rhodospirillales</taxon>
        <taxon>Rhodospirillaceae</taxon>
        <taxon>Magnetospirillum</taxon>
    </lineage>
</organism>
<dbReference type="STRING" id="1437059.A6A05_15455"/>
<sequence length="229" mass="24994">MTPEEIQARILYKDQDVIVLDKPAGLAVHAGPNSPDHLELYLPQLCFGWAKPPRLAHRLDRDTSGCLILGRHDKAISRLGKLFMAHRIGKAYWAVTTGAPDTDCGTIDAPLLKLTGKGGWRMVIDPAGQQAVTEWRVLGRGDGMAWIECVPRTGRTHQIRLHLKALGCPLRGDAYYGPDPNPPMRLHLHSRMVSIPPLSAGKAAIHVEAPPPDHMRAALAACGWADARA</sequence>
<proteinExistence type="inferred from homology"/>
<gene>
    <name evidence="4" type="ORF">A6A05_15455</name>
</gene>
<dbReference type="InterPro" id="IPR006145">
    <property type="entry name" value="PsdUridine_synth_RsuA/RluA"/>
</dbReference>
<evidence type="ECO:0000313" key="4">
    <source>
        <dbReference type="EMBL" id="OAN47736.1"/>
    </source>
</evidence>
<evidence type="ECO:0000259" key="3">
    <source>
        <dbReference type="Pfam" id="PF00849"/>
    </source>
</evidence>
<evidence type="ECO:0000256" key="2">
    <source>
        <dbReference type="ARBA" id="ARBA00023235"/>
    </source>
</evidence>
<reference evidence="4 5" key="1">
    <citation type="submission" date="2016-04" db="EMBL/GenBank/DDBJ databases">
        <title>Draft genome sequence of freshwater magnetotactic bacteria Magnetospirillum marisnigri SP-1 and Magnetospirillum moscoviense BB-1.</title>
        <authorList>
            <person name="Koziaeva V."/>
            <person name="Dziuba M.V."/>
            <person name="Ivanov T.M."/>
            <person name="Kuznetsov B."/>
            <person name="Grouzdev D.S."/>
        </authorList>
    </citation>
    <scope>NUCLEOTIDE SEQUENCE [LARGE SCALE GENOMIC DNA]</scope>
    <source>
        <strain evidence="4 5">BB-1</strain>
    </source>
</reference>
<dbReference type="RefSeq" id="WP_068503334.1">
    <property type="nucleotide sequence ID" value="NZ_LWQU01000164.1"/>
</dbReference>
<dbReference type="InterPro" id="IPR020103">
    <property type="entry name" value="PsdUridine_synth_cat_dom_sf"/>
</dbReference>
<dbReference type="SUPFAM" id="SSF55120">
    <property type="entry name" value="Pseudouridine synthase"/>
    <property type="match status" value="1"/>
</dbReference>
<dbReference type="Proteomes" id="UP000078543">
    <property type="component" value="Unassembled WGS sequence"/>
</dbReference>
<comment type="similarity">
    <text evidence="1">Belongs to the pseudouridine synthase RluA family.</text>
</comment>
<protein>
    <submittedName>
        <fullName evidence="4">RNA pseudouridine synthase</fullName>
    </submittedName>
</protein>
<dbReference type="CDD" id="cd02869">
    <property type="entry name" value="PseudoU_synth_RluA_like"/>
    <property type="match status" value="1"/>
</dbReference>
<keyword evidence="2" id="KW-0413">Isomerase</keyword>
<dbReference type="OrthoDB" id="9807829at2"/>
<dbReference type="GO" id="GO:0000455">
    <property type="term" value="P:enzyme-directed rRNA pseudouridine synthesis"/>
    <property type="evidence" value="ECO:0007669"/>
    <property type="project" value="TreeGrafter"/>
</dbReference>